<dbReference type="GO" id="GO:0003677">
    <property type="term" value="F:DNA binding"/>
    <property type="evidence" value="ECO:0007669"/>
    <property type="project" value="UniProtKB-KW"/>
</dbReference>
<evidence type="ECO:0000259" key="8">
    <source>
        <dbReference type="PROSITE" id="PS50888"/>
    </source>
</evidence>
<feature type="compositionally biased region" description="Low complexity" evidence="7">
    <location>
        <begin position="151"/>
        <end position="163"/>
    </location>
</feature>
<dbReference type="FunFam" id="4.10.280.10:FF:000046">
    <property type="entry name" value="Transcription factor bHLH83"/>
    <property type="match status" value="1"/>
</dbReference>
<evidence type="ECO:0000256" key="3">
    <source>
        <dbReference type="ARBA" id="ARBA00023015"/>
    </source>
</evidence>
<dbReference type="GO" id="GO:0003700">
    <property type="term" value="F:DNA-binding transcription factor activity"/>
    <property type="evidence" value="ECO:0007669"/>
    <property type="project" value="InterPro"/>
</dbReference>
<evidence type="ECO:0000256" key="5">
    <source>
        <dbReference type="ARBA" id="ARBA00023163"/>
    </source>
</evidence>
<evidence type="ECO:0000256" key="7">
    <source>
        <dbReference type="SAM" id="MobiDB-lite"/>
    </source>
</evidence>
<dbReference type="SMART" id="SM00353">
    <property type="entry name" value="HLH"/>
    <property type="match status" value="1"/>
</dbReference>
<feature type="domain" description="BHLH" evidence="8">
    <location>
        <begin position="157"/>
        <end position="206"/>
    </location>
</feature>
<keyword evidence="4" id="KW-0238">DNA-binding</keyword>
<evidence type="ECO:0000256" key="1">
    <source>
        <dbReference type="ARBA" id="ARBA00004123"/>
    </source>
</evidence>
<keyword evidence="9" id="KW-0378">Hydrolase</keyword>
<dbReference type="OrthoDB" id="687495at2759"/>
<dbReference type="GO" id="GO:0046983">
    <property type="term" value="F:protein dimerization activity"/>
    <property type="evidence" value="ECO:0007669"/>
    <property type="project" value="InterPro"/>
</dbReference>
<dbReference type="Pfam" id="PF00010">
    <property type="entry name" value="HLH"/>
    <property type="match status" value="1"/>
</dbReference>
<sequence length="249" mass="27183">MALGSSKAAVFQGFDPSFLMIEDGGGCSENLFMNSIFCGAEAPSPAIDFEAAGEVHGGGSGYPSSAMLSFEQRLDLWDDYSMSCVDAMEAEYYQMSQFNLQNGSSGSNSRVRDVAQAGHERGLQKRPLMGSELQLKKKHCGNAYNKKQAKAKSTTATSKDSQSIAAKNRRERITERLKVLQELVPNGKKVDLVTMLEKAISYVKFLQLQVKVLAADEFWPAQGEKAPEISQVKEAIDAILSSQRGNYSS</sequence>
<dbReference type="Gene3D" id="4.10.280.10">
    <property type="entry name" value="Helix-loop-helix DNA-binding domain"/>
    <property type="match status" value="1"/>
</dbReference>
<comment type="similarity">
    <text evidence="2">Belongs to the bHLH protein family.</text>
</comment>
<feature type="region of interest" description="Disordered" evidence="7">
    <location>
        <begin position="101"/>
        <end position="128"/>
    </location>
</feature>
<dbReference type="PANTHER" id="PTHR45914:SF59">
    <property type="entry name" value="TRANSCRIPTION FACTOR BHLH83-LIKE"/>
    <property type="match status" value="1"/>
</dbReference>
<dbReference type="STRING" id="1088818.A0A2I0AHU9"/>
<dbReference type="EC" id="3.-.-.-" evidence="9"/>
<keyword evidence="3" id="KW-0805">Transcription regulation</keyword>
<gene>
    <name evidence="9" type="primary">BHLH86</name>
    <name evidence="9" type="ORF">AXF42_Ash003771</name>
</gene>
<evidence type="ECO:0000256" key="2">
    <source>
        <dbReference type="ARBA" id="ARBA00005510"/>
    </source>
</evidence>
<comment type="subcellular location">
    <subcellularLocation>
        <location evidence="1">Nucleus</location>
    </subcellularLocation>
</comment>
<name>A0A2I0AHU9_9ASPA</name>
<dbReference type="PANTHER" id="PTHR45914">
    <property type="entry name" value="TRANSCRIPTION FACTOR HEC3-RELATED"/>
    <property type="match status" value="1"/>
</dbReference>
<keyword evidence="5" id="KW-0804">Transcription</keyword>
<evidence type="ECO:0000256" key="6">
    <source>
        <dbReference type="ARBA" id="ARBA00023242"/>
    </source>
</evidence>
<dbReference type="AlphaFoldDB" id="A0A2I0AHU9"/>
<organism evidence="9 10">
    <name type="scientific">Apostasia shenzhenica</name>
    <dbReference type="NCBI Taxonomy" id="1088818"/>
    <lineage>
        <taxon>Eukaryota</taxon>
        <taxon>Viridiplantae</taxon>
        <taxon>Streptophyta</taxon>
        <taxon>Embryophyta</taxon>
        <taxon>Tracheophyta</taxon>
        <taxon>Spermatophyta</taxon>
        <taxon>Magnoliopsida</taxon>
        <taxon>Liliopsida</taxon>
        <taxon>Asparagales</taxon>
        <taxon>Orchidaceae</taxon>
        <taxon>Apostasioideae</taxon>
        <taxon>Apostasia</taxon>
    </lineage>
</organism>
<feature type="compositionally biased region" description="Basic and acidic residues" evidence="7">
    <location>
        <begin position="110"/>
        <end position="123"/>
    </location>
</feature>
<reference evidence="9 10" key="1">
    <citation type="journal article" date="2017" name="Nature">
        <title>The Apostasia genome and the evolution of orchids.</title>
        <authorList>
            <person name="Zhang G.Q."/>
            <person name="Liu K.W."/>
            <person name="Li Z."/>
            <person name="Lohaus R."/>
            <person name="Hsiao Y.Y."/>
            <person name="Niu S.C."/>
            <person name="Wang J.Y."/>
            <person name="Lin Y.C."/>
            <person name="Xu Q."/>
            <person name="Chen L.J."/>
            <person name="Yoshida K."/>
            <person name="Fujiwara S."/>
            <person name="Wang Z.W."/>
            <person name="Zhang Y.Q."/>
            <person name="Mitsuda N."/>
            <person name="Wang M."/>
            <person name="Liu G.H."/>
            <person name="Pecoraro L."/>
            <person name="Huang H.X."/>
            <person name="Xiao X.J."/>
            <person name="Lin M."/>
            <person name="Wu X.Y."/>
            <person name="Wu W.L."/>
            <person name="Chen Y.Y."/>
            <person name="Chang S.B."/>
            <person name="Sakamoto S."/>
            <person name="Ohme-Takagi M."/>
            <person name="Yagi M."/>
            <person name="Zeng S.J."/>
            <person name="Shen C.Y."/>
            <person name="Yeh C.M."/>
            <person name="Luo Y.B."/>
            <person name="Tsai W.C."/>
            <person name="Van de Peer Y."/>
            <person name="Liu Z.J."/>
        </authorList>
    </citation>
    <scope>NUCLEOTIDE SEQUENCE [LARGE SCALE GENOMIC DNA]</scope>
    <source>
        <strain evidence="10">cv. Shenzhen</strain>
        <tissue evidence="9">Stem</tissue>
    </source>
</reference>
<dbReference type="SUPFAM" id="SSF47459">
    <property type="entry name" value="HLH, helix-loop-helix DNA-binding domain"/>
    <property type="match status" value="1"/>
</dbReference>
<protein>
    <submittedName>
        <fullName evidence="9">Transcription factor bHLH086</fullName>
        <ecNumber evidence="9">3.-.-.-</ecNumber>
    </submittedName>
</protein>
<dbReference type="EMBL" id="KZ451980">
    <property type="protein sequence ID" value="PKA55134.1"/>
    <property type="molecule type" value="Genomic_DNA"/>
</dbReference>
<evidence type="ECO:0000313" key="10">
    <source>
        <dbReference type="Proteomes" id="UP000236161"/>
    </source>
</evidence>
<feature type="region of interest" description="Disordered" evidence="7">
    <location>
        <begin position="146"/>
        <end position="165"/>
    </location>
</feature>
<dbReference type="PROSITE" id="PS50888">
    <property type="entry name" value="BHLH"/>
    <property type="match status" value="1"/>
</dbReference>
<keyword evidence="6" id="KW-0539">Nucleus</keyword>
<proteinExistence type="inferred from homology"/>
<dbReference type="GO" id="GO:0016787">
    <property type="term" value="F:hydrolase activity"/>
    <property type="evidence" value="ECO:0007669"/>
    <property type="project" value="UniProtKB-KW"/>
</dbReference>
<accession>A0A2I0AHU9</accession>
<keyword evidence="10" id="KW-1185">Reference proteome</keyword>
<evidence type="ECO:0000313" key="9">
    <source>
        <dbReference type="EMBL" id="PKA55134.1"/>
    </source>
</evidence>
<dbReference type="CDD" id="cd11454">
    <property type="entry name" value="bHLH_AtIND_like"/>
    <property type="match status" value="1"/>
</dbReference>
<dbReference type="InterPro" id="IPR036638">
    <property type="entry name" value="HLH_DNA-bd_sf"/>
</dbReference>
<dbReference type="InterPro" id="IPR011598">
    <property type="entry name" value="bHLH_dom"/>
</dbReference>
<dbReference type="InterPro" id="IPR045843">
    <property type="entry name" value="IND-like"/>
</dbReference>
<evidence type="ECO:0000256" key="4">
    <source>
        <dbReference type="ARBA" id="ARBA00023125"/>
    </source>
</evidence>
<dbReference type="GO" id="GO:0005634">
    <property type="term" value="C:nucleus"/>
    <property type="evidence" value="ECO:0007669"/>
    <property type="project" value="UniProtKB-SubCell"/>
</dbReference>
<dbReference type="Proteomes" id="UP000236161">
    <property type="component" value="Unassembled WGS sequence"/>
</dbReference>
<dbReference type="GO" id="GO:0048766">
    <property type="term" value="P:root hair initiation"/>
    <property type="evidence" value="ECO:0007669"/>
    <property type="project" value="UniProtKB-ARBA"/>
</dbReference>